<proteinExistence type="predicted"/>
<keyword evidence="2" id="KW-1185">Reference proteome</keyword>
<name>A0A1H7JQK3_OLID1</name>
<dbReference type="AlphaFoldDB" id="A0A1H7JQK3"/>
<dbReference type="STRING" id="407022.SAMN05661044_01096"/>
<reference evidence="2" key="1">
    <citation type="submission" date="2016-10" db="EMBL/GenBank/DDBJ databases">
        <authorList>
            <person name="Varghese N."/>
            <person name="Submissions S."/>
        </authorList>
    </citation>
    <scope>NUCLEOTIDE SEQUENCE [LARGE SCALE GENOMIC DNA]</scope>
    <source>
        <strain evidence="2">DSM 18733</strain>
    </source>
</reference>
<dbReference type="InterPro" id="IPR051981">
    <property type="entry name" value="Glycosyltransf_32"/>
</dbReference>
<dbReference type="EMBL" id="FOAF01000001">
    <property type="protein sequence ID" value="SEK76792.1"/>
    <property type="molecule type" value="Genomic_DNA"/>
</dbReference>
<dbReference type="GO" id="GO:0016758">
    <property type="term" value="F:hexosyltransferase activity"/>
    <property type="evidence" value="ECO:0007669"/>
    <property type="project" value="TreeGrafter"/>
</dbReference>
<accession>A0A1H7JQK3</accession>
<evidence type="ECO:0000313" key="2">
    <source>
        <dbReference type="Proteomes" id="UP000199421"/>
    </source>
</evidence>
<dbReference type="Gene3D" id="3.90.550.20">
    <property type="match status" value="1"/>
</dbReference>
<dbReference type="GO" id="GO:0016020">
    <property type="term" value="C:membrane"/>
    <property type="evidence" value="ECO:0007669"/>
    <property type="project" value="GOC"/>
</dbReference>
<organism evidence="1 2">
    <name type="scientific">Olivibacter domesticus</name>
    <name type="common">Pseudosphingobacterium domesticum</name>
    <dbReference type="NCBI Taxonomy" id="407022"/>
    <lineage>
        <taxon>Bacteria</taxon>
        <taxon>Pseudomonadati</taxon>
        <taxon>Bacteroidota</taxon>
        <taxon>Sphingobacteriia</taxon>
        <taxon>Sphingobacteriales</taxon>
        <taxon>Sphingobacteriaceae</taxon>
        <taxon>Olivibacter</taxon>
    </lineage>
</organism>
<sequence length="249" mass="28775">MMNENNIVKSLWISPVIDDMQVLCIKSFLAAGVEFQMYTYNNIENLPEDVVVKDANEILDYSFVFKDNANSYATFSDWFRIKLLYDVGGWWVDSDVLLIKKFDSEDSYVFATESFYLKESLEIRICNAVMKMPKKSKIGGNILARIDEKLKSQAISDIKWTEIGAGYLKEEIVDNYLEEFIVAPETFCPNPWNTFDQVSSRNDFNIGPETYSVHLWNNMWQWNKKNPLENLTDGSLLFNAKNSLGEKGL</sequence>
<dbReference type="OrthoDB" id="5354021at2"/>
<dbReference type="Pfam" id="PF05704">
    <property type="entry name" value="Caps_synth"/>
    <property type="match status" value="1"/>
</dbReference>
<dbReference type="PANTHER" id="PTHR12042">
    <property type="entry name" value="LACTOSYLCERAMIDE 4-ALPHA-GALACTOSYLTRANSFERASE ALPHA- 1,4-GALACTOSYLTRANSFERASE"/>
    <property type="match status" value="1"/>
</dbReference>
<dbReference type="SUPFAM" id="SSF53448">
    <property type="entry name" value="Nucleotide-diphospho-sugar transferases"/>
    <property type="match status" value="1"/>
</dbReference>
<evidence type="ECO:0000313" key="1">
    <source>
        <dbReference type="EMBL" id="SEK76792.1"/>
    </source>
</evidence>
<protein>
    <submittedName>
        <fullName evidence="1">Capsular polysaccharide synthesis protein</fullName>
    </submittedName>
</protein>
<dbReference type="PANTHER" id="PTHR12042:SF21">
    <property type="entry name" value="ALPHA1,4-GALACTOSYLTRANSFERASE 1-RELATED"/>
    <property type="match status" value="1"/>
</dbReference>
<dbReference type="InterPro" id="IPR029044">
    <property type="entry name" value="Nucleotide-diphossugar_trans"/>
</dbReference>
<dbReference type="GO" id="GO:0006688">
    <property type="term" value="P:glycosphingolipid biosynthetic process"/>
    <property type="evidence" value="ECO:0007669"/>
    <property type="project" value="TreeGrafter"/>
</dbReference>
<dbReference type="RefSeq" id="WP_093319731.1">
    <property type="nucleotide sequence ID" value="NZ_FOAF01000001.1"/>
</dbReference>
<dbReference type="Proteomes" id="UP000199421">
    <property type="component" value="Unassembled WGS sequence"/>
</dbReference>
<dbReference type="InterPro" id="IPR008441">
    <property type="entry name" value="AfumC-like_glycosyl_Trfase"/>
</dbReference>
<gene>
    <name evidence="1" type="ORF">SAMN05661044_01096</name>
</gene>